<feature type="binding site" evidence="2">
    <location>
        <position position="150"/>
    </location>
    <ligand>
        <name>Zn(2+)</name>
        <dbReference type="ChEBI" id="CHEBI:29105"/>
        <label>2</label>
    </ligand>
</feature>
<dbReference type="PANTHER" id="PTHR30304">
    <property type="entry name" value="D-TAGATOSE-1,6-BISPHOSPHATE ALDOLASE"/>
    <property type="match status" value="1"/>
</dbReference>
<dbReference type="SUPFAM" id="SSF51569">
    <property type="entry name" value="Aldolase"/>
    <property type="match status" value="1"/>
</dbReference>
<dbReference type="InterPro" id="IPR050246">
    <property type="entry name" value="Class_II_FBP_aldolase"/>
</dbReference>
<sequence>MFIMIVKISKEKMEENMARNPLKGTLATFSQTHRILLGVNADNPEMIVGISKAVRETKIPLFVQVTPETLALWGYDVLTAIMKTTLDSLETPVSWHLDHATALNDIKQALDWGFTSVMYDGSTLPFEDNIRNTQRVVEMALAKGALVEGEIGHVHKPGEPEEWRQLTDPDDVVAFVQATHVDALAIAIGNHHATHVKDSQIDLDRLAAIQEVCSVPLVLHGASGVPVELYDALRNRGIVKMNFGTELRSIWWKTVHEMQNSKPRWVQSKISTAIDNFVKSKLSQLS</sequence>
<dbReference type="GO" id="GO:0008270">
    <property type="term" value="F:zinc ion binding"/>
    <property type="evidence" value="ECO:0007669"/>
    <property type="project" value="InterPro"/>
</dbReference>
<dbReference type="GO" id="GO:0005975">
    <property type="term" value="P:carbohydrate metabolic process"/>
    <property type="evidence" value="ECO:0007669"/>
    <property type="project" value="InterPro"/>
</dbReference>
<dbReference type="Gene3D" id="3.20.20.70">
    <property type="entry name" value="Aldolase class I"/>
    <property type="match status" value="1"/>
</dbReference>
<comment type="caution">
    <text evidence="3">The sequence shown here is derived from an EMBL/GenBank/DDBJ whole genome shotgun (WGS) entry which is preliminary data.</text>
</comment>
<feature type="binding site" evidence="2">
    <location>
        <position position="192"/>
    </location>
    <ligand>
        <name>Zn(2+)</name>
        <dbReference type="ChEBI" id="CHEBI:29105"/>
        <label>1</label>
        <note>catalytic</note>
    </ligand>
</feature>
<keyword evidence="2" id="KW-0479">Metal-binding</keyword>
<proteinExistence type="predicted"/>
<evidence type="ECO:0000313" key="3">
    <source>
        <dbReference type="EMBL" id="PSR22987.1"/>
    </source>
</evidence>
<evidence type="ECO:0000313" key="4">
    <source>
        <dbReference type="Proteomes" id="UP000242699"/>
    </source>
</evidence>
<organism evidence="3 4">
    <name type="scientific">Sulfobacillus benefaciens</name>
    <dbReference type="NCBI Taxonomy" id="453960"/>
    <lineage>
        <taxon>Bacteria</taxon>
        <taxon>Bacillati</taxon>
        <taxon>Bacillota</taxon>
        <taxon>Clostridia</taxon>
        <taxon>Eubacteriales</taxon>
        <taxon>Clostridiales Family XVII. Incertae Sedis</taxon>
        <taxon>Sulfobacillus</taxon>
    </lineage>
</organism>
<dbReference type="PIRSF" id="PIRSF001359">
    <property type="entry name" value="F_bP_aldolase_II"/>
    <property type="match status" value="1"/>
</dbReference>
<dbReference type="PANTHER" id="PTHR30304:SF0">
    <property type="entry name" value="D-TAGATOSE-1,6-BISPHOSPHATE ALDOLASE SUBUNIT GATY-RELATED"/>
    <property type="match status" value="1"/>
</dbReference>
<dbReference type="InterPro" id="IPR000771">
    <property type="entry name" value="FBA_II"/>
</dbReference>
<accession>A0A2T2WL76</accession>
<feature type="binding site" evidence="2">
    <location>
        <position position="120"/>
    </location>
    <ligand>
        <name>Zn(2+)</name>
        <dbReference type="ChEBI" id="CHEBI:29105"/>
        <label>2</label>
    </ligand>
</feature>
<dbReference type="EMBL" id="PXYT01000101">
    <property type="protein sequence ID" value="PSR22987.1"/>
    <property type="molecule type" value="Genomic_DNA"/>
</dbReference>
<dbReference type="AlphaFoldDB" id="A0A2T2WL76"/>
<name>A0A2T2WL76_9FIRM</name>
<protein>
    <submittedName>
        <fullName evidence="3">Ketose-bisphosphate aldolase</fullName>
    </submittedName>
</protein>
<dbReference type="Pfam" id="PF01116">
    <property type="entry name" value="F_bP_aldolase"/>
    <property type="match status" value="1"/>
</dbReference>
<comment type="cofactor">
    <cofactor evidence="2">
        <name>Zn(2+)</name>
        <dbReference type="ChEBI" id="CHEBI:29105"/>
    </cofactor>
    <text evidence="2">Binds 2 Zn(2+) ions per subunit. One is catalytic and the other provides a structural contribution.</text>
</comment>
<keyword evidence="2" id="KW-0862">Zinc</keyword>
<dbReference type="Proteomes" id="UP000242699">
    <property type="component" value="Unassembled WGS sequence"/>
</dbReference>
<feature type="binding site" evidence="2">
    <location>
        <position position="99"/>
    </location>
    <ligand>
        <name>Zn(2+)</name>
        <dbReference type="ChEBI" id="CHEBI:29105"/>
        <label>1</label>
        <note>catalytic</note>
    </ligand>
</feature>
<evidence type="ECO:0000256" key="2">
    <source>
        <dbReference type="PIRSR" id="PIRSR001359-3"/>
    </source>
</evidence>
<evidence type="ECO:0000256" key="1">
    <source>
        <dbReference type="PIRSR" id="PIRSR001359-1"/>
    </source>
</evidence>
<dbReference type="InterPro" id="IPR013785">
    <property type="entry name" value="Aldolase_TIM"/>
</dbReference>
<gene>
    <name evidence="3" type="ORF">C7B43_20455</name>
</gene>
<dbReference type="GO" id="GO:0016832">
    <property type="term" value="F:aldehyde-lyase activity"/>
    <property type="evidence" value="ECO:0007669"/>
    <property type="project" value="InterPro"/>
</dbReference>
<feature type="active site" description="Proton donor" evidence="1">
    <location>
        <position position="98"/>
    </location>
</feature>
<feature type="binding site" evidence="2">
    <location>
        <position position="220"/>
    </location>
    <ligand>
        <name>Zn(2+)</name>
        <dbReference type="ChEBI" id="CHEBI:29105"/>
        <label>1</label>
        <note>catalytic</note>
    </ligand>
</feature>
<reference evidence="3 4" key="1">
    <citation type="journal article" date="2014" name="BMC Genomics">
        <title>Comparison of environmental and isolate Sulfobacillus genomes reveals diverse carbon, sulfur, nitrogen, and hydrogen metabolisms.</title>
        <authorList>
            <person name="Justice N.B."/>
            <person name="Norman A."/>
            <person name="Brown C.T."/>
            <person name="Singh A."/>
            <person name="Thomas B.C."/>
            <person name="Banfield J.F."/>
        </authorList>
    </citation>
    <scope>NUCLEOTIDE SEQUENCE [LARGE SCALE GENOMIC DNA]</scope>
    <source>
        <strain evidence="3">AMDSBA1</strain>
    </source>
</reference>